<dbReference type="InterPro" id="IPR037066">
    <property type="entry name" value="Plug_dom_sf"/>
</dbReference>
<evidence type="ECO:0000259" key="6">
    <source>
        <dbReference type="Pfam" id="PF00593"/>
    </source>
</evidence>
<dbReference type="RefSeq" id="WP_212216992.1">
    <property type="nucleotide sequence ID" value="NZ_JAGUCO010000014.1"/>
</dbReference>
<evidence type="ECO:0000256" key="4">
    <source>
        <dbReference type="RuleBase" id="RU003357"/>
    </source>
</evidence>
<evidence type="ECO:0000313" key="8">
    <source>
        <dbReference type="EMBL" id="MBS2099749.1"/>
    </source>
</evidence>
<evidence type="ECO:0000256" key="1">
    <source>
        <dbReference type="ARBA" id="ARBA00004442"/>
    </source>
</evidence>
<dbReference type="InterPro" id="IPR012910">
    <property type="entry name" value="Plug_dom"/>
</dbReference>
<dbReference type="SUPFAM" id="SSF49464">
    <property type="entry name" value="Carboxypeptidase regulatory domain-like"/>
    <property type="match status" value="1"/>
</dbReference>
<dbReference type="PANTHER" id="PTHR40980">
    <property type="entry name" value="PLUG DOMAIN-CONTAINING PROTEIN"/>
    <property type="match status" value="1"/>
</dbReference>
<evidence type="ECO:0000256" key="5">
    <source>
        <dbReference type="SAM" id="SignalP"/>
    </source>
</evidence>
<accession>A0ABS5JXW3</accession>
<feature type="signal peptide" evidence="5">
    <location>
        <begin position="1"/>
        <end position="21"/>
    </location>
</feature>
<keyword evidence="4" id="KW-0798">TonB box</keyword>
<dbReference type="Pfam" id="PF07715">
    <property type="entry name" value="Plug"/>
    <property type="match status" value="1"/>
</dbReference>
<dbReference type="Pfam" id="PF13715">
    <property type="entry name" value="CarbopepD_reg_2"/>
    <property type="match status" value="1"/>
</dbReference>
<keyword evidence="3" id="KW-0998">Cell outer membrane</keyword>
<dbReference type="SUPFAM" id="SSF56935">
    <property type="entry name" value="Porins"/>
    <property type="match status" value="1"/>
</dbReference>
<name>A0ABS5JXW3_9BACT</name>
<dbReference type="PANTHER" id="PTHR40980:SF5">
    <property type="entry name" value="TONB-DEPENDENT RECEPTOR"/>
    <property type="match status" value="1"/>
</dbReference>
<dbReference type="Proteomes" id="UP000708576">
    <property type="component" value="Unassembled WGS sequence"/>
</dbReference>
<dbReference type="Gene3D" id="2.60.40.1120">
    <property type="entry name" value="Carboxypeptidase-like, regulatory domain"/>
    <property type="match status" value="1"/>
</dbReference>
<comment type="subcellular location">
    <subcellularLocation>
        <location evidence="1 4">Cell outer membrane</location>
    </subcellularLocation>
</comment>
<dbReference type="EMBL" id="JAGUCO010000014">
    <property type="protein sequence ID" value="MBS2099749.1"/>
    <property type="molecule type" value="Genomic_DNA"/>
</dbReference>
<gene>
    <name evidence="8" type="ORF">KEM10_15755</name>
</gene>
<proteinExistence type="inferred from homology"/>
<evidence type="ECO:0000256" key="2">
    <source>
        <dbReference type="ARBA" id="ARBA00023136"/>
    </source>
</evidence>
<dbReference type="Pfam" id="PF00593">
    <property type="entry name" value="TonB_dep_Rec_b-barrel"/>
    <property type="match status" value="1"/>
</dbReference>
<sequence length="912" mass="101932">MNFKKNLVLLIVLIKSGMLLAQNGTLKGKVTDKVTNEELVGAAIVIEGTTTGTITNFMGEYEMPPLERGTYTIRVQYISYESQIIEGIKISAGETTTLDFQLGTAEMDLEEVKVVAKANRESENLLLLEQKNAVMAVQSIGAQELSRKGVGDAEGAVTKMSGVSKQEGVKNVFVRGLGDRTIATTLNGFPVPSEDPRYKNIALDMFQSDIIQSVGVEKVFTSNKTGDVGGAIIDVSTKILQTDNELTINASGGANSQSVNDNFIKVDGVNRLGFANIYDGPSGGKLPTSYNFENKIDPSKAAYVGNQSYTVSAGKQFEINNNPLSVFVSGSFNQSLTQQDGSQRNMINDGTIYKDIDFEKFDINTNHMLMANTHYRWGDGNNVSYNLLAIHTNSQFFAELEGYDNEALQSGAERDSLLLHRQQINDNLLLVNQLYGNFKLNEKWEMKAGVAINTVKSFEPDRRINFLYLNDGQYQTYTRKGMNQRFFSDLNSSDINSRLTFKYKLNDHYNQLSNLSFGYTNRLTKDTFNGIQYEQRLQNTETIFFNSKENVSFDYIYNSDRFDAGQIHLERIHSFYDVQKYVHSVFANGMYQLNSNLYLMGGLGVDYVDILVDYAGEVAEDGSLNGRRTNRLEKLFFLPSANLKYDVNETNSLRFGVSRTYTMPQSRELSPFEYIGITFKERGNENLIPATNNNLDVKWDNYLSAGEIISVGAFYKLIQDPISRYSSNNAGGFLLYENVGDVAVASGVEFELRKNLFNKMNGDASINNKLSFGLNASYIYTNVKLHVSPSSQPTEANSQLEGAAPVIINSDLSYTYKKANRSVTGAVVFNYFSDRIYSIGYDGMPSLWEKGIPTLDFVLSGKLNKHLGISAKCNNVLNPEFQYYRDMPSGDRVEIENYKKGMTISLGLNYSF</sequence>
<evidence type="ECO:0000313" key="9">
    <source>
        <dbReference type="Proteomes" id="UP000708576"/>
    </source>
</evidence>
<evidence type="ECO:0000259" key="7">
    <source>
        <dbReference type="Pfam" id="PF07715"/>
    </source>
</evidence>
<dbReference type="InterPro" id="IPR000531">
    <property type="entry name" value="Beta-barrel_TonB"/>
</dbReference>
<feature type="domain" description="TonB-dependent receptor-like beta-barrel" evidence="6">
    <location>
        <begin position="466"/>
        <end position="876"/>
    </location>
</feature>
<keyword evidence="5" id="KW-0732">Signal</keyword>
<dbReference type="Gene3D" id="2.40.170.20">
    <property type="entry name" value="TonB-dependent receptor, beta-barrel domain"/>
    <property type="match status" value="1"/>
</dbReference>
<dbReference type="InterPro" id="IPR008969">
    <property type="entry name" value="CarboxyPept-like_regulatory"/>
</dbReference>
<comment type="similarity">
    <text evidence="4">Belongs to the TonB-dependent receptor family.</text>
</comment>
<feature type="chain" id="PRO_5046034554" evidence="5">
    <location>
        <begin position="22"/>
        <end position="912"/>
    </location>
</feature>
<comment type="caution">
    <text evidence="8">The sequence shown here is derived from an EMBL/GenBank/DDBJ whole genome shotgun (WGS) entry which is preliminary data.</text>
</comment>
<protein>
    <submittedName>
        <fullName evidence="8">TonB-dependent receptor</fullName>
    </submittedName>
</protein>
<keyword evidence="2 4" id="KW-0472">Membrane</keyword>
<evidence type="ECO:0000256" key="3">
    <source>
        <dbReference type="ARBA" id="ARBA00023237"/>
    </source>
</evidence>
<dbReference type="Gene3D" id="2.170.130.10">
    <property type="entry name" value="TonB-dependent receptor, plug domain"/>
    <property type="match status" value="1"/>
</dbReference>
<reference evidence="8 9" key="1">
    <citation type="journal article" date="2015" name="Int. J. Syst. Evol. Microbiol.">
        <title>Carboxylicivirga linearis sp. nov., isolated from a sea cucumber culture pond.</title>
        <authorList>
            <person name="Wang F.Q."/>
            <person name="Zhou Y.X."/>
            <person name="Lin X.Z."/>
            <person name="Chen G.J."/>
            <person name="Du Z.J."/>
        </authorList>
    </citation>
    <scope>NUCLEOTIDE SEQUENCE [LARGE SCALE GENOMIC DNA]</scope>
    <source>
        <strain evidence="8 9">FB218</strain>
    </source>
</reference>
<dbReference type="InterPro" id="IPR036942">
    <property type="entry name" value="Beta-barrel_TonB_sf"/>
</dbReference>
<keyword evidence="8" id="KW-0675">Receptor</keyword>
<feature type="domain" description="TonB-dependent receptor plug" evidence="7">
    <location>
        <begin position="130"/>
        <end position="219"/>
    </location>
</feature>
<keyword evidence="9" id="KW-1185">Reference proteome</keyword>
<organism evidence="8 9">
    <name type="scientific">Carboxylicivirga linearis</name>
    <dbReference type="NCBI Taxonomy" id="1628157"/>
    <lineage>
        <taxon>Bacteria</taxon>
        <taxon>Pseudomonadati</taxon>
        <taxon>Bacteroidota</taxon>
        <taxon>Bacteroidia</taxon>
        <taxon>Marinilabiliales</taxon>
        <taxon>Marinilabiliaceae</taxon>
        <taxon>Carboxylicivirga</taxon>
    </lineage>
</organism>